<dbReference type="KEGG" id="osn:115228052"/>
<feature type="binding site" evidence="9">
    <location>
        <position position="48"/>
    </location>
    <ligand>
        <name>ATP</name>
        <dbReference type="ChEBI" id="CHEBI:30616"/>
    </ligand>
</feature>
<dbReference type="RefSeq" id="XP_029654588.2">
    <property type="nucleotide sequence ID" value="XM_029798728.2"/>
</dbReference>
<proteinExistence type="predicted"/>
<evidence type="ECO:0000259" key="10">
    <source>
        <dbReference type="PROSITE" id="PS50011"/>
    </source>
</evidence>
<dbReference type="PROSITE" id="PS00107">
    <property type="entry name" value="PROTEIN_KINASE_ATP"/>
    <property type="match status" value="1"/>
</dbReference>
<evidence type="ECO:0000313" key="12">
    <source>
        <dbReference type="RefSeq" id="XP_029654588.2"/>
    </source>
</evidence>
<evidence type="ECO:0000256" key="5">
    <source>
        <dbReference type="ARBA" id="ARBA00022777"/>
    </source>
</evidence>
<name>A0A6P7TS42_9MOLL</name>
<dbReference type="SUPFAM" id="SSF56112">
    <property type="entry name" value="Protein kinase-like (PK-like)"/>
    <property type="match status" value="1"/>
</dbReference>
<keyword evidence="6 9" id="KW-0067">ATP-binding</keyword>
<keyword evidence="2" id="KW-0723">Serine/threonine-protein kinase</keyword>
<keyword evidence="4 9" id="KW-0547">Nucleotide-binding</keyword>
<dbReference type="PANTHER" id="PTHR44899">
    <property type="entry name" value="CAMK FAMILY PROTEIN KINASE"/>
    <property type="match status" value="1"/>
</dbReference>
<comment type="catalytic activity">
    <reaction evidence="8">
        <text>L-seryl-[protein] + ATP = O-phospho-L-seryl-[protein] + ADP + H(+)</text>
        <dbReference type="Rhea" id="RHEA:17989"/>
        <dbReference type="Rhea" id="RHEA-COMP:9863"/>
        <dbReference type="Rhea" id="RHEA-COMP:11604"/>
        <dbReference type="ChEBI" id="CHEBI:15378"/>
        <dbReference type="ChEBI" id="CHEBI:29999"/>
        <dbReference type="ChEBI" id="CHEBI:30616"/>
        <dbReference type="ChEBI" id="CHEBI:83421"/>
        <dbReference type="ChEBI" id="CHEBI:456216"/>
        <dbReference type="EC" id="2.7.11.1"/>
    </reaction>
</comment>
<gene>
    <name evidence="12" type="primary">LOC115228052</name>
</gene>
<evidence type="ECO:0000256" key="3">
    <source>
        <dbReference type="ARBA" id="ARBA00022679"/>
    </source>
</evidence>
<evidence type="ECO:0000256" key="1">
    <source>
        <dbReference type="ARBA" id="ARBA00012513"/>
    </source>
</evidence>
<dbReference type="PROSITE" id="PS50011">
    <property type="entry name" value="PROTEIN_KINASE_DOM"/>
    <property type="match status" value="1"/>
</dbReference>
<evidence type="ECO:0000256" key="9">
    <source>
        <dbReference type="PROSITE-ProRule" id="PRU10141"/>
    </source>
</evidence>
<evidence type="ECO:0000256" key="2">
    <source>
        <dbReference type="ARBA" id="ARBA00022527"/>
    </source>
</evidence>
<dbReference type="GO" id="GO:0004674">
    <property type="term" value="F:protein serine/threonine kinase activity"/>
    <property type="evidence" value="ECO:0007669"/>
    <property type="project" value="UniProtKB-KW"/>
</dbReference>
<keyword evidence="11" id="KW-1185">Reference proteome</keyword>
<organism evidence="11 12">
    <name type="scientific">Octopus sinensis</name>
    <name type="common">East Asian common octopus</name>
    <dbReference type="NCBI Taxonomy" id="2607531"/>
    <lineage>
        <taxon>Eukaryota</taxon>
        <taxon>Metazoa</taxon>
        <taxon>Spiralia</taxon>
        <taxon>Lophotrochozoa</taxon>
        <taxon>Mollusca</taxon>
        <taxon>Cephalopoda</taxon>
        <taxon>Coleoidea</taxon>
        <taxon>Octopodiformes</taxon>
        <taxon>Octopoda</taxon>
        <taxon>Incirrata</taxon>
        <taxon>Octopodidae</taxon>
        <taxon>Octopus</taxon>
    </lineage>
</organism>
<evidence type="ECO:0000256" key="8">
    <source>
        <dbReference type="ARBA" id="ARBA00048679"/>
    </source>
</evidence>
<dbReference type="InterPro" id="IPR051131">
    <property type="entry name" value="NEK_Ser/Thr_kinase_NIMA"/>
</dbReference>
<dbReference type="EC" id="2.7.11.1" evidence="1"/>
<protein>
    <recommendedName>
        <fullName evidence="1">non-specific serine/threonine protein kinase</fullName>
        <ecNumber evidence="1">2.7.11.1</ecNumber>
    </recommendedName>
</protein>
<dbReference type="InterPro" id="IPR011009">
    <property type="entry name" value="Kinase-like_dom_sf"/>
</dbReference>
<reference evidence="12" key="1">
    <citation type="submission" date="2025-08" db="UniProtKB">
        <authorList>
            <consortium name="RefSeq"/>
        </authorList>
    </citation>
    <scope>IDENTIFICATION</scope>
</reference>
<evidence type="ECO:0000256" key="6">
    <source>
        <dbReference type="ARBA" id="ARBA00022840"/>
    </source>
</evidence>
<keyword evidence="3" id="KW-0808">Transferase</keyword>
<dbReference type="PANTHER" id="PTHR44899:SF3">
    <property type="entry name" value="SERINE_THREONINE-PROTEIN KINASE NEK1"/>
    <property type="match status" value="1"/>
</dbReference>
<evidence type="ECO:0000256" key="4">
    <source>
        <dbReference type="ARBA" id="ARBA00022741"/>
    </source>
</evidence>
<dbReference type="Gene3D" id="3.30.200.20">
    <property type="entry name" value="Phosphorylase Kinase, domain 1"/>
    <property type="match status" value="1"/>
</dbReference>
<dbReference type="Pfam" id="PF00069">
    <property type="entry name" value="Pkinase"/>
    <property type="match status" value="2"/>
</dbReference>
<dbReference type="Proteomes" id="UP000515154">
    <property type="component" value="Unplaced"/>
</dbReference>
<dbReference type="InterPro" id="IPR000719">
    <property type="entry name" value="Prot_kinase_dom"/>
</dbReference>
<evidence type="ECO:0000256" key="7">
    <source>
        <dbReference type="ARBA" id="ARBA00047899"/>
    </source>
</evidence>
<dbReference type="GO" id="GO:0005524">
    <property type="term" value="F:ATP binding"/>
    <property type="evidence" value="ECO:0007669"/>
    <property type="project" value="UniProtKB-UniRule"/>
</dbReference>
<dbReference type="InterPro" id="IPR017441">
    <property type="entry name" value="Protein_kinase_ATP_BS"/>
</dbReference>
<sequence length="208" mass="24183">MIEQLKCMSNTSARYVRNYQLYSVIGSGAFGVVYCAKKNDGNKWFAIKEACSFTKNLQIKTWMLRNLTDGNIENTIRELAMIEQELDHPNIVKYYKTFLENDSLYILMDYIDGISIDHFVFYAQERDQNIEEDRIWGMTVQWGQGHFAGASVGFKWSSPEIVLNKDYTNKVDIWSMGCVLYNICQHKLPFNGENMLELVTNVTHRIKS</sequence>
<evidence type="ECO:0000313" key="11">
    <source>
        <dbReference type="Proteomes" id="UP000515154"/>
    </source>
</evidence>
<accession>A0A6P7TS42</accession>
<dbReference type="Gene3D" id="1.10.510.10">
    <property type="entry name" value="Transferase(Phosphotransferase) domain 1"/>
    <property type="match status" value="1"/>
</dbReference>
<feature type="domain" description="Protein kinase" evidence="10">
    <location>
        <begin position="19"/>
        <end position="208"/>
    </location>
</feature>
<dbReference type="AlphaFoldDB" id="A0A6P7TS42"/>
<keyword evidence="5" id="KW-0418">Kinase</keyword>
<comment type="catalytic activity">
    <reaction evidence="7">
        <text>L-threonyl-[protein] + ATP = O-phospho-L-threonyl-[protein] + ADP + H(+)</text>
        <dbReference type="Rhea" id="RHEA:46608"/>
        <dbReference type="Rhea" id="RHEA-COMP:11060"/>
        <dbReference type="Rhea" id="RHEA-COMP:11605"/>
        <dbReference type="ChEBI" id="CHEBI:15378"/>
        <dbReference type="ChEBI" id="CHEBI:30013"/>
        <dbReference type="ChEBI" id="CHEBI:30616"/>
        <dbReference type="ChEBI" id="CHEBI:61977"/>
        <dbReference type="ChEBI" id="CHEBI:456216"/>
        <dbReference type="EC" id="2.7.11.1"/>
    </reaction>
</comment>